<proteinExistence type="predicted"/>
<dbReference type="Proteomes" id="UP000095282">
    <property type="component" value="Unplaced"/>
</dbReference>
<sequence length="106" mass="12053">MQKYIAKKKEARKKAYDAQPTINDVQFAIGDKVLLRKGLAKKLHNQFSGPWMVKEVNDPNLVIEIIKKHDTRKGPSHARIVHKDRCKKIAEKDAGRAAVARGRNKV</sequence>
<evidence type="ECO:0000313" key="1">
    <source>
        <dbReference type="Proteomes" id="UP000095282"/>
    </source>
</evidence>
<name>A0A1I7T8V6_9PELO</name>
<protein>
    <submittedName>
        <fullName evidence="2">Reverse transcriptase domain-containing protein</fullName>
    </submittedName>
</protein>
<dbReference type="STRING" id="1561998.A0A1I7T8V6"/>
<dbReference type="AlphaFoldDB" id="A0A1I7T8V6"/>
<accession>A0A1I7T8V6</accession>
<evidence type="ECO:0000313" key="2">
    <source>
        <dbReference type="WBParaSite" id="Csp11.Scaffold549.g3566.t1"/>
    </source>
</evidence>
<keyword evidence="1" id="KW-1185">Reference proteome</keyword>
<dbReference type="WBParaSite" id="Csp11.Scaffold549.g3566.t1">
    <property type="protein sequence ID" value="Csp11.Scaffold549.g3566.t1"/>
    <property type="gene ID" value="Csp11.Scaffold549.g3566"/>
</dbReference>
<organism evidence="1 2">
    <name type="scientific">Caenorhabditis tropicalis</name>
    <dbReference type="NCBI Taxonomy" id="1561998"/>
    <lineage>
        <taxon>Eukaryota</taxon>
        <taxon>Metazoa</taxon>
        <taxon>Ecdysozoa</taxon>
        <taxon>Nematoda</taxon>
        <taxon>Chromadorea</taxon>
        <taxon>Rhabditida</taxon>
        <taxon>Rhabditina</taxon>
        <taxon>Rhabditomorpha</taxon>
        <taxon>Rhabditoidea</taxon>
        <taxon>Rhabditidae</taxon>
        <taxon>Peloderinae</taxon>
        <taxon>Caenorhabditis</taxon>
    </lineage>
</organism>
<reference evidence="2" key="1">
    <citation type="submission" date="2016-11" db="UniProtKB">
        <authorList>
            <consortium name="WormBaseParasite"/>
        </authorList>
    </citation>
    <scope>IDENTIFICATION</scope>
</reference>